<dbReference type="EMBL" id="BHXQ01000002">
    <property type="protein sequence ID" value="GCC51248.1"/>
    <property type="molecule type" value="Genomic_DNA"/>
</dbReference>
<keyword evidence="2" id="KW-1185">Reference proteome</keyword>
<dbReference type="PROSITE" id="PS51257">
    <property type="entry name" value="PROKAR_LIPOPROTEIN"/>
    <property type="match status" value="1"/>
</dbReference>
<reference evidence="1 2" key="1">
    <citation type="submission" date="2018-11" db="EMBL/GenBank/DDBJ databases">
        <title>Chryseotalea sanarue gen. nov., sp., nov., a member of the family Cytophagaceae, isolated from a brackish lake in Hamamatsu Japan.</title>
        <authorList>
            <person name="Maejima Y."/>
            <person name="Iino T."/>
            <person name="Muraguchi Y."/>
            <person name="Fukuda K."/>
            <person name="Ohkuma M."/>
            <person name="Moriuchi R."/>
            <person name="Dohra H."/>
            <person name="Kimbara K."/>
            <person name="Shintani M."/>
        </authorList>
    </citation>
    <scope>NUCLEOTIDE SEQUENCE [LARGE SCALE GENOMIC DNA]</scope>
    <source>
        <strain evidence="1 2">Ys</strain>
    </source>
</reference>
<organism evidence="1 2">
    <name type="scientific">Chryseotalea sanaruensis</name>
    <dbReference type="NCBI Taxonomy" id="2482724"/>
    <lineage>
        <taxon>Bacteria</taxon>
        <taxon>Pseudomonadati</taxon>
        <taxon>Bacteroidota</taxon>
        <taxon>Cytophagia</taxon>
        <taxon>Cytophagales</taxon>
        <taxon>Chryseotaleaceae</taxon>
        <taxon>Chryseotalea</taxon>
    </lineage>
</organism>
<dbReference type="Proteomes" id="UP000288227">
    <property type="component" value="Unassembled WGS sequence"/>
</dbReference>
<comment type="caution">
    <text evidence="1">The sequence shown here is derived from an EMBL/GenBank/DDBJ whole genome shotgun (WGS) entry which is preliminary data.</text>
</comment>
<dbReference type="RefSeq" id="WP_127121881.1">
    <property type="nucleotide sequence ID" value="NZ_BHXQ01000002.1"/>
</dbReference>
<name>A0A401U8M3_9BACT</name>
<accession>A0A401U8M3</accession>
<evidence type="ECO:0008006" key="3">
    <source>
        <dbReference type="Google" id="ProtNLM"/>
    </source>
</evidence>
<evidence type="ECO:0000313" key="1">
    <source>
        <dbReference type="EMBL" id="GCC51248.1"/>
    </source>
</evidence>
<gene>
    <name evidence="1" type="ORF">SanaruYs_14690</name>
</gene>
<sequence>MKSKFIKILIAISVVISSCNNEIQPVNNDLLTLSSWTAEPSILLNGEKSKLMENHIFHKNGTYTQQFTNPTGQVVMKTEGKWNWTEDNEIYYQINSVNVKETEHKLEKPLGYYLQILEVSEITLKTLRRSEGDAWDSGFAKEKIYTHS</sequence>
<protein>
    <recommendedName>
        <fullName evidence="3">Lipocalin-like domain-containing protein</fullName>
    </recommendedName>
</protein>
<dbReference type="AlphaFoldDB" id="A0A401U8M3"/>
<proteinExistence type="predicted"/>
<evidence type="ECO:0000313" key="2">
    <source>
        <dbReference type="Proteomes" id="UP000288227"/>
    </source>
</evidence>